<dbReference type="InterPro" id="IPR008255">
    <property type="entry name" value="Pyr_nucl-diS_OxRdtase_2_AS"/>
</dbReference>
<evidence type="ECO:0000313" key="8">
    <source>
        <dbReference type="Proteomes" id="UP000034290"/>
    </source>
</evidence>
<accession>A0A0G1XZZ7</accession>
<dbReference type="Pfam" id="PF07992">
    <property type="entry name" value="Pyr_redox_2"/>
    <property type="match status" value="1"/>
</dbReference>
<dbReference type="GO" id="GO:0016668">
    <property type="term" value="F:oxidoreductase activity, acting on a sulfur group of donors, NAD(P) as acceptor"/>
    <property type="evidence" value="ECO:0007669"/>
    <property type="project" value="UniProtKB-ARBA"/>
</dbReference>
<dbReference type="SUPFAM" id="SSF51905">
    <property type="entry name" value="FAD/NAD(P)-binding domain"/>
    <property type="match status" value="1"/>
</dbReference>
<keyword evidence="4" id="KW-1015">Disulfide bond</keyword>
<organism evidence="7 8">
    <name type="scientific">Candidatus Giovannonibacteria bacterium GW2011_GWA2_53_7</name>
    <dbReference type="NCBI Taxonomy" id="1618650"/>
    <lineage>
        <taxon>Bacteria</taxon>
        <taxon>Candidatus Giovannoniibacteriota</taxon>
    </lineage>
</organism>
<proteinExistence type="predicted"/>
<evidence type="ECO:0000256" key="2">
    <source>
        <dbReference type="ARBA" id="ARBA00022827"/>
    </source>
</evidence>
<dbReference type="InterPro" id="IPR050097">
    <property type="entry name" value="Ferredoxin-NADP_redctase_2"/>
</dbReference>
<dbReference type="Proteomes" id="UP000034290">
    <property type="component" value="Unassembled WGS sequence"/>
</dbReference>
<keyword evidence="2" id="KW-0274">FAD</keyword>
<sequence length="311" mass="33500">MNPISDLAIIGGGPAGVAAGVYASRKRLRTVFITKDWGGQSLVSPEIQNWIGTIKVSGLDLGEMLKNHLKAYAEDIVDIQDGELVAKIEKSSSGFFVRTESSKTFETKTVLITAGSHRRKLDVPNADRFEHNGITYCASCDGPLFAGLDVAVVGGGNAGFETAAQLLAYCKSVMLLHRGDEFKADPVTVKKVLANPKMHALLNAEILSVEGDRAVTGLVYRTKEKPDKQTLPVQGIFVEIGSVPSTEFVKELVELDKYGQIVVDPRNQRASIAGVWAAGDVTDGLYHQNNIAAGDAVKALEDIYLYLHASK</sequence>
<evidence type="ECO:0000313" key="7">
    <source>
        <dbReference type="EMBL" id="KKW36753.1"/>
    </source>
</evidence>
<evidence type="ECO:0000256" key="1">
    <source>
        <dbReference type="ARBA" id="ARBA00022630"/>
    </source>
</evidence>
<feature type="domain" description="FAD/NAD(P)-binding" evidence="6">
    <location>
        <begin position="6"/>
        <end position="290"/>
    </location>
</feature>
<evidence type="ECO:0000256" key="4">
    <source>
        <dbReference type="ARBA" id="ARBA00023157"/>
    </source>
</evidence>
<gene>
    <name evidence="7" type="ORF">UY81_C0015G0005</name>
</gene>
<comment type="caution">
    <text evidence="7">The sequence shown here is derived from an EMBL/GenBank/DDBJ whole genome shotgun (WGS) entry which is preliminary data.</text>
</comment>
<keyword evidence="1" id="KW-0285">Flavoprotein</keyword>
<dbReference type="AlphaFoldDB" id="A0A0G1XZZ7"/>
<dbReference type="Gene3D" id="3.50.50.60">
    <property type="entry name" value="FAD/NAD(P)-binding domain"/>
    <property type="match status" value="2"/>
</dbReference>
<protein>
    <submittedName>
        <fullName evidence="7">Alkyl hydroperoxide reductase</fullName>
    </submittedName>
</protein>
<dbReference type="InterPro" id="IPR036188">
    <property type="entry name" value="FAD/NAD-bd_sf"/>
</dbReference>
<keyword evidence="5" id="KW-0676">Redox-active center</keyword>
<name>A0A0G1XZZ7_9BACT</name>
<evidence type="ECO:0000259" key="6">
    <source>
        <dbReference type="Pfam" id="PF07992"/>
    </source>
</evidence>
<dbReference type="PANTHER" id="PTHR48105">
    <property type="entry name" value="THIOREDOXIN REDUCTASE 1-RELATED-RELATED"/>
    <property type="match status" value="1"/>
</dbReference>
<dbReference type="EMBL" id="LCRM01000015">
    <property type="protein sequence ID" value="KKW36753.1"/>
    <property type="molecule type" value="Genomic_DNA"/>
</dbReference>
<evidence type="ECO:0000256" key="3">
    <source>
        <dbReference type="ARBA" id="ARBA00023002"/>
    </source>
</evidence>
<dbReference type="PRINTS" id="PR00469">
    <property type="entry name" value="PNDRDTASEII"/>
</dbReference>
<dbReference type="InterPro" id="IPR023753">
    <property type="entry name" value="FAD/NAD-binding_dom"/>
</dbReference>
<keyword evidence="3" id="KW-0560">Oxidoreductase</keyword>
<dbReference type="PRINTS" id="PR00368">
    <property type="entry name" value="FADPNR"/>
</dbReference>
<reference evidence="7 8" key="1">
    <citation type="journal article" date="2015" name="Nature">
        <title>rRNA introns, odd ribosomes, and small enigmatic genomes across a large radiation of phyla.</title>
        <authorList>
            <person name="Brown C.T."/>
            <person name="Hug L.A."/>
            <person name="Thomas B.C."/>
            <person name="Sharon I."/>
            <person name="Castelle C.J."/>
            <person name="Singh A."/>
            <person name="Wilkins M.J."/>
            <person name="Williams K.H."/>
            <person name="Banfield J.F."/>
        </authorList>
    </citation>
    <scope>NUCLEOTIDE SEQUENCE [LARGE SCALE GENOMIC DNA]</scope>
</reference>
<dbReference type="PROSITE" id="PS00573">
    <property type="entry name" value="PYRIDINE_REDOX_2"/>
    <property type="match status" value="1"/>
</dbReference>
<evidence type="ECO:0000256" key="5">
    <source>
        <dbReference type="ARBA" id="ARBA00023284"/>
    </source>
</evidence>